<dbReference type="PROSITE" id="PS50280">
    <property type="entry name" value="SET"/>
    <property type="match status" value="1"/>
</dbReference>
<dbReference type="GO" id="GO:0032259">
    <property type="term" value="P:methylation"/>
    <property type="evidence" value="ECO:0007669"/>
    <property type="project" value="UniProtKB-KW"/>
</dbReference>
<evidence type="ECO:0000256" key="7">
    <source>
        <dbReference type="ARBA" id="ARBA00022833"/>
    </source>
</evidence>
<dbReference type="SMART" id="SM00317">
    <property type="entry name" value="SET"/>
    <property type="match status" value="1"/>
</dbReference>
<accession>A0A1I7T1H2</accession>
<dbReference type="GO" id="GO:0008168">
    <property type="term" value="F:methyltransferase activity"/>
    <property type="evidence" value="ECO:0007669"/>
    <property type="project" value="UniProtKB-KW"/>
</dbReference>
<keyword evidence="10" id="KW-1185">Reference proteome</keyword>
<feature type="compositionally biased region" description="Acidic residues" evidence="8">
    <location>
        <begin position="1"/>
        <end position="12"/>
    </location>
</feature>
<dbReference type="PANTHER" id="PTHR46223:SF3">
    <property type="entry name" value="HISTONE-LYSINE N-METHYLTRANSFERASE SET-23"/>
    <property type="match status" value="1"/>
</dbReference>
<dbReference type="GO" id="GO:0005694">
    <property type="term" value="C:chromosome"/>
    <property type="evidence" value="ECO:0007669"/>
    <property type="project" value="UniProtKB-SubCell"/>
</dbReference>
<dbReference type="InterPro" id="IPR046341">
    <property type="entry name" value="SET_dom_sf"/>
</dbReference>
<dbReference type="GO" id="GO:0046872">
    <property type="term" value="F:metal ion binding"/>
    <property type="evidence" value="ECO:0007669"/>
    <property type="project" value="UniProtKB-KW"/>
</dbReference>
<evidence type="ECO:0000313" key="11">
    <source>
        <dbReference type="WBParaSite" id="Csp11.Scaffold462.g1504.t2"/>
    </source>
</evidence>
<sequence>MRAREEETEEVMDLPSTSTAKNQPTVPVEIQKLVLEIIYNYPGIWTKDCEIEWGNLTEEVKTKSKTDVETNILKLVFKSAKAQMCDKLKELILDKRLELSSVESELQKWPLYSTFEYYRKILKRYEEGLWFQQKRMIDLENRSVMEDEETLGRIRVKHKNEIDRKTRTAILEILEEYPEVYGNIDTTINKDYQPIADELVFRTNVAVDLPVIKNIVKSTRELLIKNLKTNILNTKLNRDEVEETLSKWIYYPSFRYYRPWVKESEKLFWEMRGEADKEMEVDTPAVIEEVEHQREEEAMEVTETVETENVAIPESQEEKKSEEEEDLSFSFDPESADEDKPNLPSAIVIRYNPPKQTESIRFVQEYKSEIPESCTEARRAQNHGSQLLERSYPGIPNRKFGEPDNKKFGADESLTWPVQMVLEDPEDKNHWMTYFEGWNIAYKYSEEYLEETAWYTLKVGKMKKKFLKEMEKLDKDAVDEYRSRASGTITKSFIFDYEDVSYFHSKANEQYGFAPVLYISLTKKIRPPVFHFIPINILDKSVFQHCTKRMANKPFHSLRALKASRTTVTNPGGCEKPEKCVCDKRYDLVYDKNYVQYVQTDSSGLLNFSDVDPNQRALSIECSKECGCSSKCPRRQTQRGQKTPLIVFYEGKKGFGLRAGGRIRKGQFIGEYTGVIKKAGEGDDTSYEACLGGIDENLVICSKEYGNAMRFMSHSCDPSARFVVVHSRRQESDPLIPRLAIFALKDIDIAEEVTISYWKEDVIEEAIKKGTTIECLCRTEKCKKLIPV</sequence>
<evidence type="ECO:0000256" key="5">
    <source>
        <dbReference type="ARBA" id="ARBA00022691"/>
    </source>
</evidence>
<evidence type="ECO:0000313" key="10">
    <source>
        <dbReference type="Proteomes" id="UP000095282"/>
    </source>
</evidence>
<keyword evidence="3" id="KW-0489">Methyltransferase</keyword>
<dbReference type="WBParaSite" id="Csp11.Scaffold462.g1504.t2">
    <property type="protein sequence ID" value="Csp11.Scaffold462.g1504.t2"/>
    <property type="gene ID" value="Csp11.Scaffold462.g1504"/>
</dbReference>
<dbReference type="AlphaFoldDB" id="A0A1I7T1H2"/>
<dbReference type="InterPro" id="IPR005020">
    <property type="entry name" value="LIN-8"/>
</dbReference>
<keyword evidence="2" id="KW-0158">Chromosome</keyword>
<dbReference type="SUPFAM" id="SSF82199">
    <property type="entry name" value="SET domain"/>
    <property type="match status" value="1"/>
</dbReference>
<keyword evidence="6" id="KW-0479">Metal-binding</keyword>
<dbReference type="InterPro" id="IPR050973">
    <property type="entry name" value="H3K9_Histone-Lys_N-MTase"/>
</dbReference>
<dbReference type="eggNOG" id="KOG1082">
    <property type="taxonomic scope" value="Eukaryota"/>
</dbReference>
<keyword evidence="4" id="KW-0808">Transferase</keyword>
<feature type="region of interest" description="Disordered" evidence="8">
    <location>
        <begin position="1"/>
        <end position="22"/>
    </location>
</feature>
<name>A0A1I7T1H2_9PELO</name>
<evidence type="ECO:0000256" key="2">
    <source>
        <dbReference type="ARBA" id="ARBA00022454"/>
    </source>
</evidence>
<evidence type="ECO:0000259" key="9">
    <source>
        <dbReference type="PROSITE" id="PS50280"/>
    </source>
</evidence>
<dbReference type="STRING" id="1561998.A0A1I7T1H2"/>
<feature type="domain" description="SET" evidence="9">
    <location>
        <begin position="643"/>
        <end position="758"/>
    </location>
</feature>
<evidence type="ECO:0000256" key="4">
    <source>
        <dbReference type="ARBA" id="ARBA00022679"/>
    </source>
</evidence>
<dbReference type="InterPro" id="IPR001214">
    <property type="entry name" value="SET_dom"/>
</dbReference>
<comment type="subcellular location">
    <subcellularLocation>
        <location evidence="1">Chromosome</location>
    </subcellularLocation>
</comment>
<dbReference type="Pfam" id="PF00856">
    <property type="entry name" value="SET"/>
    <property type="match status" value="1"/>
</dbReference>
<protein>
    <submittedName>
        <fullName evidence="11">SET domain-containing protein</fullName>
    </submittedName>
</protein>
<feature type="region of interest" description="Disordered" evidence="8">
    <location>
        <begin position="306"/>
        <end position="341"/>
    </location>
</feature>
<dbReference type="Proteomes" id="UP000095282">
    <property type="component" value="Unplaced"/>
</dbReference>
<reference evidence="11" key="1">
    <citation type="submission" date="2016-11" db="UniProtKB">
        <authorList>
            <consortium name="WormBaseParasite"/>
        </authorList>
    </citation>
    <scope>IDENTIFICATION</scope>
</reference>
<dbReference type="Gene3D" id="2.170.270.10">
    <property type="entry name" value="SET domain"/>
    <property type="match status" value="1"/>
</dbReference>
<proteinExistence type="predicted"/>
<keyword evidence="5" id="KW-0949">S-adenosyl-L-methionine</keyword>
<evidence type="ECO:0000256" key="8">
    <source>
        <dbReference type="SAM" id="MobiDB-lite"/>
    </source>
</evidence>
<evidence type="ECO:0000256" key="6">
    <source>
        <dbReference type="ARBA" id="ARBA00022723"/>
    </source>
</evidence>
<evidence type="ECO:0000256" key="3">
    <source>
        <dbReference type="ARBA" id="ARBA00022603"/>
    </source>
</evidence>
<dbReference type="Pfam" id="PF03353">
    <property type="entry name" value="Lin-8"/>
    <property type="match status" value="2"/>
</dbReference>
<keyword evidence="7" id="KW-0862">Zinc</keyword>
<dbReference type="PANTHER" id="PTHR46223">
    <property type="entry name" value="HISTONE-LYSINE N-METHYLTRANSFERASE SUV39H"/>
    <property type="match status" value="1"/>
</dbReference>
<organism evidence="10 11">
    <name type="scientific">Caenorhabditis tropicalis</name>
    <dbReference type="NCBI Taxonomy" id="1561998"/>
    <lineage>
        <taxon>Eukaryota</taxon>
        <taxon>Metazoa</taxon>
        <taxon>Ecdysozoa</taxon>
        <taxon>Nematoda</taxon>
        <taxon>Chromadorea</taxon>
        <taxon>Rhabditida</taxon>
        <taxon>Rhabditina</taxon>
        <taxon>Rhabditomorpha</taxon>
        <taxon>Rhabditoidea</taxon>
        <taxon>Rhabditidae</taxon>
        <taxon>Peloderinae</taxon>
        <taxon>Caenorhabditis</taxon>
    </lineage>
</organism>
<evidence type="ECO:0000256" key="1">
    <source>
        <dbReference type="ARBA" id="ARBA00004286"/>
    </source>
</evidence>